<dbReference type="SUPFAM" id="SSF55874">
    <property type="entry name" value="ATPase domain of HSP90 chaperone/DNA topoisomerase II/histidine kinase"/>
    <property type="match status" value="1"/>
</dbReference>
<protein>
    <submittedName>
        <fullName evidence="4">Uncharacterized protein</fullName>
    </submittedName>
</protein>
<feature type="compositionally biased region" description="Acidic residues" evidence="1">
    <location>
        <begin position="1318"/>
        <end position="1331"/>
    </location>
</feature>
<dbReference type="GO" id="GO:0030544">
    <property type="term" value="F:Hsp70 protein binding"/>
    <property type="evidence" value="ECO:0007669"/>
    <property type="project" value="TreeGrafter"/>
</dbReference>
<evidence type="ECO:0000259" key="3">
    <source>
        <dbReference type="Pfam" id="PF25794"/>
    </source>
</evidence>
<dbReference type="InterPro" id="IPR052972">
    <property type="entry name" value="Sacsin_chaperone_reg"/>
</dbReference>
<feature type="domain" description="Protein NO VEIN C-terminal" evidence="2">
    <location>
        <begin position="1344"/>
        <end position="1425"/>
    </location>
</feature>
<feature type="domain" description="Sacsin/Nov" evidence="3">
    <location>
        <begin position="20"/>
        <end position="139"/>
    </location>
</feature>
<name>A0A1H0U4J7_9MICO</name>
<dbReference type="Pfam" id="PF13020">
    <property type="entry name" value="NOV_C"/>
    <property type="match status" value="1"/>
</dbReference>
<dbReference type="InterPro" id="IPR036890">
    <property type="entry name" value="HATPase_C_sf"/>
</dbReference>
<feature type="region of interest" description="Disordered" evidence="1">
    <location>
        <begin position="1231"/>
        <end position="1339"/>
    </location>
</feature>
<gene>
    <name evidence="4" type="ORF">SAMN04489867_3130</name>
</gene>
<accession>A0A1H0U4J7</accession>
<dbReference type="PANTHER" id="PTHR15600">
    <property type="entry name" value="SACSIN"/>
    <property type="match status" value="1"/>
</dbReference>
<feature type="compositionally biased region" description="Low complexity" evidence="1">
    <location>
        <begin position="1242"/>
        <end position="1262"/>
    </location>
</feature>
<reference evidence="5" key="1">
    <citation type="submission" date="2016-10" db="EMBL/GenBank/DDBJ databases">
        <authorList>
            <person name="Varghese N."/>
            <person name="Submissions S."/>
        </authorList>
    </citation>
    <scope>NUCLEOTIDE SEQUENCE [LARGE SCALE GENOMIC DNA]</scope>
    <source>
        <strain evidence="5">DSM 22329</strain>
    </source>
</reference>
<dbReference type="InterPro" id="IPR058210">
    <property type="entry name" value="SACS/Nov_dom"/>
</dbReference>
<proteinExistence type="predicted"/>
<organism evidence="4 5">
    <name type="scientific">Pedococcus dokdonensis</name>
    <dbReference type="NCBI Taxonomy" id="443156"/>
    <lineage>
        <taxon>Bacteria</taxon>
        <taxon>Bacillati</taxon>
        <taxon>Actinomycetota</taxon>
        <taxon>Actinomycetes</taxon>
        <taxon>Micrococcales</taxon>
        <taxon>Intrasporangiaceae</taxon>
        <taxon>Pedococcus</taxon>
    </lineage>
</organism>
<dbReference type="RefSeq" id="WP_157693090.1">
    <property type="nucleotide sequence ID" value="NZ_LT629711.1"/>
</dbReference>
<dbReference type="PANTHER" id="PTHR15600:SF42">
    <property type="entry name" value="SACSIN"/>
    <property type="match status" value="1"/>
</dbReference>
<evidence type="ECO:0000256" key="1">
    <source>
        <dbReference type="SAM" id="MobiDB-lite"/>
    </source>
</evidence>
<dbReference type="EMBL" id="LT629711">
    <property type="protein sequence ID" value="SDP61094.1"/>
    <property type="molecule type" value="Genomic_DNA"/>
</dbReference>
<evidence type="ECO:0000313" key="5">
    <source>
        <dbReference type="Proteomes" id="UP000199077"/>
    </source>
</evidence>
<sequence>MAGTASEPTTLSRASDHLGNLANILKDLGGGGTLLHELTQNANDAEADRITFVASHQELTVWNSAVFTDCGHQEKSKRCPWKVDEGRRSCDLHSFREVAGRHKADDARTTGAFGVGFTAVYQVTDHPEVLTAGRHLILDESRDENKRIVLCPGGCPRDHASAGTTFYLPWARQHTPLRRDLSAPPLTDADVARLVDELHDAAGAALVFLDRTQVLSIESPERTSKVGRRQQGNRITITVNGDSSEWLLLEGEAEGADRLKEEYEPDSSRSSLVQVAVPVEESVVGRIFADLPTETRTGWSGHVNATFFPRQDRKGVEFDSRGFRGKWNDILIDAAAVLVADNLETIAQELGHRVAWNYLVDVERVNRDIAKDEYPAVFSEFFERAKELASASRIALLADDTGVLPAGTLVPRDEEEYDAVEVLLRLGVPVLAPSIRPLARQTTLTQYGMSLLGISDVVSALEKSGIAEAWEPERDDALLTADDVDALLRLVNHLQERGKSLLANSSIAGVAIVPCVDGTFAAASRVSKLEEDDRALFELLDPDLKIVDTERLAGLCPNLIDLCDDINPERAVAIFEADPAALEVAPDLVLDWLDNHRAALAQELRARVSALPLFPSTGGELRPLTELSLSSDFDDLLGVADVVDRDKTAGHTDLLRLLGARELDAVEYLLRHVAPAAVNGLSTDQARQVLEIIQRHRVELDQTPGAREILRQTPLVPCSDGLHPAHNVHLPNPALTLIAPEAPIADTRGMASHLLETLVWLGVSAHPSNEVLNEAAFRLGEQDVTPDADVVLAILDALPNPPESETVSGSLRSLQSAAWLPCEGGGRDKPDQVFATFQRYLFESQGKKLALHVTDQGRLAPVLEWLGVQRTPATAMVIAHLRHCVSGNSRLHPEVYRALGQAKEEHAVRALSREPCVQIGDGVFVEPNTVFWSDPGLGEWAHVLAPGHRDYQAFFDRVGVSESAQPAHVEETLRRISRAAGNTRLDEDAKRVVHRCWELLDQHLHESADTLPRLGAIRSAVGPRDVLEKPELLLFADGRRLAETILLIRDNLIRRDRSTHRALAAAGVRPAEEVITPCINEGAPSTEASSLAALVDDRRPALERLAEAQRVEDGAQYDLNRLAETGIEVMPDLTVEYVTRFAHQHQVDPPRPTEAIYLPDENRLIVRTETPNRHIAREIALCIAPGIDVSSLAPSILEVLTASDLTGAMTVLDEYGVRDLDHTEWERVGSQTSVEVEDLDLDPLTPSDPDLASNQLDDPPVSSDDDSTDYAALDAASEPGGNADGDGTPSSTNSSRKRPQRRSGSGQRRTHMASFVSFDDEDQGHDDGGDEAPEKSPVDIAGVRRVLEYERSCGRTPEEQAHNNPGYDILSKDSDGAVLRRIEIKSIGGAWTGFGVWMSATQLEENRTHPDDFWLYVVEHAEDDDAAVIHRIQNPVGEATKFGFDAGWQALREPEIERDESGKALIASTRRLLVWDGSTSASQPPAD</sequence>
<evidence type="ECO:0000313" key="4">
    <source>
        <dbReference type="EMBL" id="SDP61094.1"/>
    </source>
</evidence>
<evidence type="ECO:0000259" key="2">
    <source>
        <dbReference type="Pfam" id="PF13020"/>
    </source>
</evidence>
<dbReference type="Pfam" id="PF25794">
    <property type="entry name" value="SACS"/>
    <property type="match status" value="1"/>
</dbReference>
<dbReference type="InterPro" id="IPR024975">
    <property type="entry name" value="NOV_C"/>
</dbReference>
<dbReference type="Proteomes" id="UP000199077">
    <property type="component" value="Chromosome I"/>
</dbReference>
<dbReference type="OrthoDB" id="9814088at2"/>
<dbReference type="STRING" id="443156.SAMN04489867_3130"/>
<keyword evidence="5" id="KW-1185">Reference proteome</keyword>